<sequence>MFNLEIERLMKMKSIINLNSLKAVLFFFILCGFLSSPLSLTGAAIEENGILSPGYGYSDDYYRGYGEPNISISVIGNTEFERGEKATLQVNLVNRGIPYGFSPSKRLSAAKQDQHLISVKELDYESRKTIAVGLKTSLYSKSNYVEIDSDSRTHSIEKLVPGERLEDPLEFGIKISNNAPAGEYILELPISYQYQSSARMTNRNIDLLGL</sequence>
<name>A0A3R7XEF6_9EURY</name>
<feature type="non-terminal residue" evidence="1">
    <location>
        <position position="210"/>
    </location>
</feature>
<dbReference type="AlphaFoldDB" id="A0A3R7XEF6"/>
<reference evidence="1 2" key="1">
    <citation type="submission" date="2018-08" db="EMBL/GenBank/DDBJ databases">
        <title>The metabolism and importance of syntrophic acetate oxidation coupled to methane or sulfide production in haloalkaline environments.</title>
        <authorList>
            <person name="Timmers P.H.A."/>
            <person name="Vavourakis C.D."/>
            <person name="Sorokin D.Y."/>
            <person name="Sinninghe Damste J.S."/>
            <person name="Muyzer G."/>
            <person name="Stams A.J.M."/>
            <person name="Plugge C.M."/>
        </authorList>
    </citation>
    <scope>NUCLEOTIDE SEQUENCE [LARGE SCALE GENOMIC DNA]</scope>
    <source>
        <strain evidence="1">MSAO_Arc3</strain>
    </source>
</reference>
<evidence type="ECO:0000313" key="1">
    <source>
        <dbReference type="EMBL" id="RQD81108.1"/>
    </source>
</evidence>
<organism evidence="1 2">
    <name type="scientific">Methanosalsum natronophilum</name>
    <dbReference type="NCBI Taxonomy" id="768733"/>
    <lineage>
        <taxon>Archaea</taxon>
        <taxon>Methanobacteriati</taxon>
        <taxon>Methanobacteriota</taxon>
        <taxon>Stenosarchaea group</taxon>
        <taxon>Methanomicrobia</taxon>
        <taxon>Methanosarcinales</taxon>
        <taxon>Methanosarcinaceae</taxon>
        <taxon>Methanosalsum</taxon>
    </lineage>
</organism>
<proteinExistence type="predicted"/>
<dbReference type="EMBL" id="QZAB01000527">
    <property type="protein sequence ID" value="RQD81108.1"/>
    <property type="molecule type" value="Genomic_DNA"/>
</dbReference>
<accession>A0A3R7XEF6</accession>
<dbReference type="Proteomes" id="UP000284763">
    <property type="component" value="Unassembled WGS sequence"/>
</dbReference>
<evidence type="ECO:0000313" key="2">
    <source>
        <dbReference type="Proteomes" id="UP000284763"/>
    </source>
</evidence>
<protein>
    <submittedName>
        <fullName evidence="1">Uncharacterized protein</fullName>
    </submittedName>
</protein>
<comment type="caution">
    <text evidence="1">The sequence shown here is derived from an EMBL/GenBank/DDBJ whole genome shotgun (WGS) entry which is preliminary data.</text>
</comment>
<gene>
    <name evidence="1" type="ORF">D5R95_08300</name>
</gene>